<dbReference type="AlphaFoldDB" id="R9PA49"/>
<accession>R9PA49</accession>
<evidence type="ECO:0000313" key="1">
    <source>
        <dbReference type="EMBL" id="GAC98132.1"/>
    </source>
</evidence>
<keyword evidence="2" id="KW-1185">Reference proteome</keyword>
<dbReference type="HOGENOM" id="CLU_2484294_0_0_1"/>
<organism evidence="1 2">
    <name type="scientific">Pseudozyma hubeiensis (strain SY62)</name>
    <name type="common">Yeast</name>
    <dbReference type="NCBI Taxonomy" id="1305764"/>
    <lineage>
        <taxon>Eukaryota</taxon>
        <taxon>Fungi</taxon>
        <taxon>Dikarya</taxon>
        <taxon>Basidiomycota</taxon>
        <taxon>Ustilaginomycotina</taxon>
        <taxon>Ustilaginomycetes</taxon>
        <taxon>Ustilaginales</taxon>
        <taxon>Ustilaginaceae</taxon>
        <taxon>Pseudozyma</taxon>
    </lineage>
</organism>
<dbReference type="RefSeq" id="XP_012191719.1">
    <property type="nucleotide sequence ID" value="XM_012336329.1"/>
</dbReference>
<gene>
    <name evidence="1" type="ORF">PHSY_005721</name>
</gene>
<dbReference type="EMBL" id="DF238815">
    <property type="protein sequence ID" value="GAC98132.1"/>
    <property type="molecule type" value="Genomic_DNA"/>
</dbReference>
<dbReference type="GeneID" id="24110998"/>
<name>R9PA49_PSEHS</name>
<evidence type="ECO:0000313" key="2">
    <source>
        <dbReference type="Proteomes" id="UP000014071"/>
    </source>
</evidence>
<sequence>MTSEPFFGMKPSAAQPLFSLPGTISQRVGAYTLTSNEKSSSGSNLWLARNKHSPATVELQDSLASELGEHTRSSVYCSASIERIKSG</sequence>
<dbReference type="Proteomes" id="UP000014071">
    <property type="component" value="Unassembled WGS sequence"/>
</dbReference>
<reference evidence="2" key="1">
    <citation type="journal article" date="2013" name="Genome Announc.">
        <title>Draft genome sequence of the basidiomycetous yeast-like fungus Pseudozyma hubeiensis SY62, which produces an abundant amount of the biosurfactant mannosylerythritol lipids.</title>
        <authorList>
            <person name="Konishi M."/>
            <person name="Hatada Y."/>
            <person name="Horiuchi J."/>
        </authorList>
    </citation>
    <scope>NUCLEOTIDE SEQUENCE [LARGE SCALE GENOMIC DNA]</scope>
    <source>
        <strain evidence="2">SY62</strain>
    </source>
</reference>
<proteinExistence type="predicted"/>
<protein>
    <submittedName>
        <fullName evidence="1">Uncharacterized protein</fullName>
    </submittedName>
</protein>